<keyword evidence="1 3" id="KW-0646">Protease inhibitor</keyword>
<dbReference type="Gene3D" id="3.10.450.10">
    <property type="match status" value="1"/>
</dbReference>
<dbReference type="EMBL" id="GHES01034924">
    <property type="protein sequence ID" value="MPA65483.1"/>
    <property type="molecule type" value="Transcribed_RNA"/>
</dbReference>
<dbReference type="CDD" id="cd00042">
    <property type="entry name" value="CY"/>
    <property type="match status" value="1"/>
</dbReference>
<feature type="domain" description="Cystatin" evidence="4">
    <location>
        <begin position="82"/>
        <end position="154"/>
    </location>
</feature>
<dbReference type="PANTHER" id="PTHR11413:SF110">
    <property type="entry name" value="CYSTEINE PROTEINASE INHIBITOR 6"/>
    <property type="match status" value="1"/>
</dbReference>
<evidence type="ECO:0000256" key="2">
    <source>
        <dbReference type="ARBA" id="ARBA00022704"/>
    </source>
</evidence>
<reference evidence="5" key="1">
    <citation type="submission" date="2019-08" db="EMBL/GenBank/DDBJ databases">
        <title>Reference gene set and small RNA set construction with multiple tissues from Davidia involucrata Baill.</title>
        <authorList>
            <person name="Yang H."/>
            <person name="Zhou C."/>
            <person name="Li G."/>
            <person name="Wang J."/>
            <person name="Gao P."/>
            <person name="Wang M."/>
            <person name="Wang R."/>
            <person name="Zhao Y."/>
        </authorList>
    </citation>
    <scope>NUCLEOTIDE SEQUENCE</scope>
    <source>
        <tissue evidence="5">Mixed with DoveR01_LX</tissue>
    </source>
</reference>
<dbReference type="InterPro" id="IPR046350">
    <property type="entry name" value="Cystatin_sf"/>
</dbReference>
<evidence type="ECO:0000256" key="3">
    <source>
        <dbReference type="RuleBase" id="RU362130"/>
    </source>
</evidence>
<organism evidence="5">
    <name type="scientific">Davidia involucrata</name>
    <name type="common">Dove tree</name>
    <dbReference type="NCBI Taxonomy" id="16924"/>
    <lineage>
        <taxon>Eukaryota</taxon>
        <taxon>Viridiplantae</taxon>
        <taxon>Streptophyta</taxon>
        <taxon>Embryophyta</taxon>
        <taxon>Tracheophyta</taxon>
        <taxon>Spermatophyta</taxon>
        <taxon>Magnoliopsida</taxon>
        <taxon>eudicotyledons</taxon>
        <taxon>Gunneridae</taxon>
        <taxon>Pentapetalae</taxon>
        <taxon>asterids</taxon>
        <taxon>Cornales</taxon>
        <taxon>Nyssaceae</taxon>
        <taxon>Davidia</taxon>
    </lineage>
</organism>
<keyword evidence="2 3" id="KW-0789">Thiol protease inhibitor</keyword>
<dbReference type="PANTHER" id="PTHR11413">
    <property type="entry name" value="CYSTATIN FAMILY MEMBER"/>
    <property type="match status" value="1"/>
</dbReference>
<comment type="similarity">
    <text evidence="3">Belongs to the cystatin family. Phytocystatin subfamily.</text>
</comment>
<dbReference type="GO" id="GO:0004869">
    <property type="term" value="F:cysteine-type endopeptidase inhibitor activity"/>
    <property type="evidence" value="ECO:0007669"/>
    <property type="project" value="UniProtKB-KW"/>
</dbReference>
<dbReference type="InterPro" id="IPR027214">
    <property type="entry name" value="Cystatin"/>
</dbReference>
<name>A0A5B7BDT0_DAVIN</name>
<proteinExistence type="inferred from homology"/>
<sequence>MAFRSVIGGIRTSARLHDHLKTSKVIGVFGPIIINNRLLCTTDTFVPPHMRTFPDVSPVFTRNGRPSSRPRGGLYIHKNVHEDEYIIGITKFAVNKHNEKENSNLEFVRVLGACRSTSYGRKYNFVFEAAVGDDEKKFYRAEVRVQEWVKRMELLLLEPLDDPSTILPFKLENW</sequence>
<protein>
    <recommendedName>
        <fullName evidence="3">Cysteine proteinase inhibitor</fullName>
    </recommendedName>
</protein>
<dbReference type="Pfam" id="PF16845">
    <property type="entry name" value="SQAPI"/>
    <property type="match status" value="1"/>
</dbReference>
<evidence type="ECO:0000313" key="5">
    <source>
        <dbReference type="EMBL" id="MPA65483.1"/>
    </source>
</evidence>
<evidence type="ECO:0000256" key="1">
    <source>
        <dbReference type="ARBA" id="ARBA00022690"/>
    </source>
</evidence>
<dbReference type="SUPFAM" id="SSF54403">
    <property type="entry name" value="Cystatin/monellin"/>
    <property type="match status" value="1"/>
</dbReference>
<accession>A0A5B7BDT0</accession>
<dbReference type="InterPro" id="IPR000010">
    <property type="entry name" value="Cystatin_dom"/>
</dbReference>
<evidence type="ECO:0000259" key="4">
    <source>
        <dbReference type="Pfam" id="PF16845"/>
    </source>
</evidence>
<dbReference type="AlphaFoldDB" id="A0A5B7BDT0"/>
<gene>
    <name evidence="5" type="ORF">Din_034924</name>
</gene>